<dbReference type="EMBL" id="JBFRCH010000009">
    <property type="protein sequence ID" value="MEX3933801.1"/>
    <property type="molecule type" value="Genomic_DNA"/>
</dbReference>
<sequence length="348" mass="36618">MHVGDTSAVKRLGSSTACIWVIETMRYESEVARQIAYEAIATAGANEAIAHSLTEAVISAELAGSKAVGFAHLPDYLDGFVKGRIAVNAEPQVTFPAQAAVRVDAQRGIAQLAYDRVFDEVVERAKTYGVVALAISNSFTVGELGYYTRRLAEAGLVALGTCNATAQMTTLESGKAIYGTNPVSFAAPVANGRHLVIDQASSATAFVNVRRAAEAGETLPEGWAVDEQGEPTTDATAAVKGLLLAFGGARGANIAMMMEILAAGMTGANWSMDAPHYAEGSETPGVGLFLVALKADVFAEGFEARVAAQIDRLAQAGVRIPGSHIKVREIDVPDDVMERVRSFGRAIR</sequence>
<keyword evidence="2" id="KW-1185">Reference proteome</keyword>
<evidence type="ECO:0000313" key="2">
    <source>
        <dbReference type="Proteomes" id="UP001558850"/>
    </source>
</evidence>
<name>A0ACC6U2G0_9BURK</name>
<organism evidence="1 2">
    <name type="scientific">Paraburkholderia phymatum</name>
    <dbReference type="NCBI Taxonomy" id="148447"/>
    <lineage>
        <taxon>Bacteria</taxon>
        <taxon>Pseudomonadati</taxon>
        <taxon>Pseudomonadota</taxon>
        <taxon>Betaproteobacteria</taxon>
        <taxon>Burkholderiales</taxon>
        <taxon>Burkholderiaceae</taxon>
        <taxon>Paraburkholderia</taxon>
    </lineage>
</organism>
<comment type="caution">
    <text evidence="1">The sequence shown here is derived from an EMBL/GenBank/DDBJ whole genome shotgun (WGS) entry which is preliminary data.</text>
</comment>
<accession>A0ACC6U2G0</accession>
<evidence type="ECO:0000313" key="1">
    <source>
        <dbReference type="EMBL" id="MEX3933801.1"/>
    </source>
</evidence>
<proteinExistence type="predicted"/>
<dbReference type="Proteomes" id="UP001558850">
    <property type="component" value="Unassembled WGS sequence"/>
</dbReference>
<reference evidence="1" key="1">
    <citation type="submission" date="2024-07" db="EMBL/GenBank/DDBJ databases">
        <title>A survey of Mimosa microsymbionts across Brazilian biomes reveals a high diversity of Paraburkholderia nodulating endemic species, but also that Cupriavidus is common as a symbiont of widespread species.</title>
        <authorList>
            <person name="Rouws L."/>
            <person name="Barauna A."/>
            <person name="Beukes C."/>
            <person name="Rouws J.R.C."/>
            <person name="De Faria S.M."/>
            <person name="Gross E."/>
            <person name="Bueno Dos Reis Junior F."/>
            <person name="Simon M.F."/>
            <person name="Maluk M."/>
            <person name="Odee D.W."/>
            <person name="Kenicer G."/>
            <person name="Young J.P.W."/>
            <person name="Reis V.M."/>
            <person name="Zilli J."/>
            <person name="James E.K."/>
        </authorList>
    </citation>
    <scope>NUCLEOTIDE SEQUENCE</scope>
    <source>
        <strain evidence="1">EG181B</strain>
    </source>
</reference>
<protein>
    <submittedName>
        <fullName evidence="1">Ldh family oxidoreductase</fullName>
    </submittedName>
</protein>
<gene>
    <name evidence="1" type="ORF">AB4Y32_18685</name>
</gene>